<gene>
    <name evidence="1" type="ORF">LSAA_11914</name>
</gene>
<dbReference type="PANTHER" id="PTHR45913">
    <property type="entry name" value="EPM2A-INTERACTING PROTEIN 1"/>
    <property type="match status" value="1"/>
</dbReference>
<reference evidence="1" key="1">
    <citation type="submission" date="2021-02" db="EMBL/GenBank/DDBJ databases">
        <authorList>
            <person name="Bekaert M."/>
        </authorList>
    </citation>
    <scope>NUCLEOTIDE SEQUENCE</scope>
    <source>
        <strain evidence="1">IoA-00</strain>
    </source>
</reference>
<dbReference type="AlphaFoldDB" id="A0A7R8HAK5"/>
<evidence type="ECO:0000313" key="1">
    <source>
        <dbReference type="EMBL" id="CAF2976836.1"/>
    </source>
</evidence>
<organism evidence="1 2">
    <name type="scientific">Lepeophtheirus salmonis</name>
    <name type="common">Salmon louse</name>
    <name type="synonym">Caligus salmonis</name>
    <dbReference type="NCBI Taxonomy" id="72036"/>
    <lineage>
        <taxon>Eukaryota</taxon>
        <taxon>Metazoa</taxon>
        <taxon>Ecdysozoa</taxon>
        <taxon>Arthropoda</taxon>
        <taxon>Crustacea</taxon>
        <taxon>Multicrustacea</taxon>
        <taxon>Hexanauplia</taxon>
        <taxon>Copepoda</taxon>
        <taxon>Siphonostomatoida</taxon>
        <taxon>Caligidae</taxon>
        <taxon>Lepeophtheirus</taxon>
    </lineage>
</organism>
<sequence length="249" mass="28354">MATIRRITVAEEKRKFNTEWKDKYLFTSVNTKTICLIYQNSIAQTKGILKQNHGEKYGKYNIEEKRKLAEKLTKNLQGQQKVFIRSPDDDIANTIVSFEIAKILSKHQKPFSDGLIVKDCLQKFAEVKCSQILKSVSDVSLSRRTIAKRVEDMGSDIVYQLKLKLSGIECYSLALYENGAPSMIGCHNGLFAKVRELKPDIIAVHCILQKENLSAKLINMDHVNSVVVKTVNYTPSRGLNQRELQEFLV</sequence>
<name>A0A7R8HAK5_LEPSM</name>
<dbReference type="Proteomes" id="UP000675881">
    <property type="component" value="Chromosome 6"/>
</dbReference>
<dbReference type="EMBL" id="HG994585">
    <property type="protein sequence ID" value="CAF2976836.1"/>
    <property type="molecule type" value="Genomic_DNA"/>
</dbReference>
<protein>
    <submittedName>
        <fullName evidence="1">(salmon louse) hypothetical protein</fullName>
    </submittedName>
</protein>
<proteinExistence type="predicted"/>
<keyword evidence="2" id="KW-1185">Reference proteome</keyword>
<evidence type="ECO:0000313" key="2">
    <source>
        <dbReference type="Proteomes" id="UP000675881"/>
    </source>
</evidence>
<accession>A0A7R8HAK5</accession>
<dbReference type="OrthoDB" id="6352818at2759"/>
<dbReference type="PANTHER" id="PTHR45913:SF9">
    <property type="entry name" value="GENERAL TRANSCRIPTION FACTOR II-I REPEAT DOMAIN-CONTAINING PROTEIN 2-LIKE-RELATED"/>
    <property type="match status" value="1"/>
</dbReference>